<sequence length="856" mass="92621">MNKKSTLLAAALMAVSSFTANAATGDEVDPKDWTAGNYYYLKSTEKEDNKDMYLSLSGIKADSVVVKSFNELTKASRDSALWEITTAGTETAGVVYQFKNKKTQALLSFEASLNAKPVLAEGVHKWIFKNDVISAHIAGDKEIKISYSKAGGIVFGGSTGTPFKVIKPNDKMSLTPKDLGSGFSVFRLSFGGEFEGNIFDGKDLIASTDAGGYIKLQVSGDESYENGKEKYLGIDTLKTSISGATGAYGAKFSLDSIRTTVGKENEAYKQFKFTVDLKNDSLTVYVKDAPGVKESVNNAEKVRIVYARLDNKSLLTVADVEEPTQGVLPFISVEKGTPAEIEGGTGVYFLKSASKTTTGGKYIAAYKDSEIKIMTGTPSVNQLEGQWYIKEDNGMYSIVDRKSNTSMLLKGEVFAVQGMANTFTFGGNADSITVEPQKVNLDDKFLGSANFTTAEMANNGYALNLIPAGAETSSSYTVTADSILQVKSVDGKDAVIFKIVAVDTLEIGGAQALKDTVSIVQYQLKSQFSDKYVAYDTEKKSLKVSSSANAINFFFNINVDGGKYSMEIATGDNDGKFITADLASSNMVLSETPAYFNFVEMEAPEYGTFDSGNKRFTSDLKSLTMNPLSFFAEAKQEGQEIVKSTYEKDNFSLWLSKSKASTAEKPLYFIMTSLAVDGDPNASRHYFYMVSGRDSSLVDTSADKNYRVHFIKNDTIETMKDNANNPALFALKVTESGNYLLENQKELNRADGGAPYVGIINNVVVMTKDGVEFSVETAPAPVANEEIEAPTTVKVIGGVGEFSIRNAHGKKITVSNILGQTIATRIVSSDYVTVPTTRGVVIVSVEGDKAYKVIVK</sequence>
<protein>
    <recommendedName>
        <fullName evidence="2">DUF6383 domain-containing protein</fullName>
    </recommendedName>
</protein>
<dbReference type="RefSeq" id="WP_028726092.1">
    <property type="nucleotide sequence ID" value="NZ_AUAE01000008.1"/>
</dbReference>
<feature type="signal peptide" evidence="1">
    <location>
        <begin position="1"/>
        <end position="22"/>
    </location>
</feature>
<dbReference type="InterPro" id="IPR045963">
    <property type="entry name" value="DUF6383"/>
</dbReference>
<evidence type="ECO:0000256" key="1">
    <source>
        <dbReference type="SAM" id="SignalP"/>
    </source>
</evidence>
<dbReference type="PATRIC" id="fig|1203610.3.peg.3162"/>
<comment type="caution">
    <text evidence="3">The sequence shown here is derived from an EMBL/GenBank/DDBJ whole genome shotgun (WGS) entry which is preliminary data.</text>
</comment>
<organism evidence="3 4">
    <name type="scientific">Parabacteroides gordonii MS-1 = DSM 23371</name>
    <dbReference type="NCBI Taxonomy" id="1203610"/>
    <lineage>
        <taxon>Bacteria</taxon>
        <taxon>Pseudomonadati</taxon>
        <taxon>Bacteroidota</taxon>
        <taxon>Bacteroidia</taxon>
        <taxon>Bacteroidales</taxon>
        <taxon>Tannerellaceae</taxon>
        <taxon>Parabacteroides</taxon>
    </lineage>
</organism>
<accession>A0A0F5JCZ3</accession>
<gene>
    <name evidence="3" type="ORF">HMPREF1536_03096</name>
</gene>
<dbReference type="Proteomes" id="UP000033035">
    <property type="component" value="Unassembled WGS sequence"/>
</dbReference>
<proteinExistence type="predicted"/>
<reference evidence="3 4" key="1">
    <citation type="submission" date="2013-04" db="EMBL/GenBank/DDBJ databases">
        <title>The Genome Sequence of Parabacteroides gordonii DSM 23371.</title>
        <authorList>
            <consortium name="The Broad Institute Genomics Platform"/>
            <person name="Earl A."/>
            <person name="Ward D."/>
            <person name="Feldgarden M."/>
            <person name="Gevers D."/>
            <person name="Martens E."/>
            <person name="Sakamoto M."/>
            <person name="Benno Y."/>
            <person name="Suzuki N."/>
            <person name="Matsunaga N."/>
            <person name="Koshihara K."/>
            <person name="Seki M."/>
            <person name="Komiya H."/>
            <person name="Walker B."/>
            <person name="Young S."/>
            <person name="Zeng Q."/>
            <person name="Gargeya S."/>
            <person name="Fitzgerald M."/>
            <person name="Haas B."/>
            <person name="Abouelleil A."/>
            <person name="Allen A.W."/>
            <person name="Alvarado L."/>
            <person name="Arachchi H.M."/>
            <person name="Berlin A.M."/>
            <person name="Chapman S.B."/>
            <person name="Gainer-Dewar J."/>
            <person name="Goldberg J."/>
            <person name="Griggs A."/>
            <person name="Gujja S."/>
            <person name="Hansen M."/>
            <person name="Howarth C."/>
            <person name="Imamovic A."/>
            <person name="Ireland A."/>
            <person name="Larimer J."/>
            <person name="McCowan C."/>
            <person name="Murphy C."/>
            <person name="Pearson M."/>
            <person name="Poon T.W."/>
            <person name="Priest M."/>
            <person name="Roberts A."/>
            <person name="Saif S."/>
            <person name="Shea T."/>
            <person name="Sisk P."/>
            <person name="Sykes S."/>
            <person name="Wortman J."/>
            <person name="Nusbaum C."/>
            <person name="Birren B."/>
        </authorList>
    </citation>
    <scope>NUCLEOTIDE SEQUENCE [LARGE SCALE GENOMIC DNA]</scope>
    <source>
        <strain evidence="3 4">MS-1</strain>
    </source>
</reference>
<feature type="chain" id="PRO_5002490096" description="DUF6383 domain-containing protein" evidence="1">
    <location>
        <begin position="23"/>
        <end position="856"/>
    </location>
</feature>
<keyword evidence="1" id="KW-0732">Signal</keyword>
<keyword evidence="4" id="KW-1185">Reference proteome</keyword>
<name>A0A0F5JCZ3_9BACT</name>
<dbReference type="HOGENOM" id="CLU_328684_0_0_10"/>
<dbReference type="AlphaFoldDB" id="A0A0F5JCZ3"/>
<evidence type="ECO:0000313" key="4">
    <source>
        <dbReference type="Proteomes" id="UP000033035"/>
    </source>
</evidence>
<feature type="domain" description="DUF6383" evidence="2">
    <location>
        <begin position="781"/>
        <end position="855"/>
    </location>
</feature>
<evidence type="ECO:0000313" key="3">
    <source>
        <dbReference type="EMBL" id="KKB55624.1"/>
    </source>
</evidence>
<dbReference type="EMBL" id="AQHW01000015">
    <property type="protein sequence ID" value="KKB55624.1"/>
    <property type="molecule type" value="Genomic_DNA"/>
</dbReference>
<dbReference type="Pfam" id="PF19910">
    <property type="entry name" value="DUF6383"/>
    <property type="match status" value="1"/>
</dbReference>
<evidence type="ECO:0000259" key="2">
    <source>
        <dbReference type="Pfam" id="PF19910"/>
    </source>
</evidence>